<dbReference type="Pfam" id="PF09701">
    <property type="entry name" value="Cas_Cmr5"/>
    <property type="match status" value="1"/>
</dbReference>
<dbReference type="RefSeq" id="WP_006285304.1">
    <property type="nucleotide sequence ID" value="NZ_BALG01000055.1"/>
</dbReference>
<evidence type="ECO:0000256" key="4">
    <source>
        <dbReference type="ARBA" id="ARBA00023118"/>
    </source>
</evidence>
<dbReference type="InterPro" id="IPR010160">
    <property type="entry name" value="CRISPR-assoc_prot_Cmr5"/>
</dbReference>
<comment type="caution">
    <text evidence="6">The sequence shown here is derived from an EMBL/GenBank/DDBJ whole genome shotgun (WGS) entry which is preliminary data.</text>
</comment>
<name>M9LNH4_PAEPP</name>
<dbReference type="GO" id="GO:0051607">
    <property type="term" value="P:defense response to virus"/>
    <property type="evidence" value="ECO:0007669"/>
    <property type="project" value="UniProtKB-KW"/>
</dbReference>
<keyword evidence="7" id="KW-1185">Reference proteome</keyword>
<keyword evidence="3" id="KW-0963">Cytoplasm</keyword>
<dbReference type="GO" id="GO:0005737">
    <property type="term" value="C:cytoplasm"/>
    <property type="evidence" value="ECO:0007669"/>
    <property type="project" value="UniProtKB-SubCell"/>
</dbReference>
<dbReference type="Gene3D" id="1.10.520.30">
    <property type="entry name" value="AF1862-like domain"/>
    <property type="match status" value="1"/>
</dbReference>
<evidence type="ECO:0000256" key="5">
    <source>
        <dbReference type="ARBA" id="ARBA00030001"/>
    </source>
</evidence>
<gene>
    <name evidence="6" type="ORF">PPOP_1278</name>
</gene>
<accession>M9LNH4</accession>
<organism evidence="6 7">
    <name type="scientific">Paenibacillus popilliae ATCC 14706</name>
    <dbReference type="NCBI Taxonomy" id="1212764"/>
    <lineage>
        <taxon>Bacteria</taxon>
        <taxon>Bacillati</taxon>
        <taxon>Bacillota</taxon>
        <taxon>Bacilli</taxon>
        <taxon>Bacillales</taxon>
        <taxon>Paenibacillaceae</taxon>
        <taxon>Paenibacillus</taxon>
    </lineage>
</organism>
<dbReference type="SUPFAM" id="SSF158568">
    <property type="entry name" value="AF1862-like"/>
    <property type="match status" value="1"/>
</dbReference>
<comment type="similarity">
    <text evidence="2">Belongs to the CRISPR system Cmr5 family.</text>
</comment>
<dbReference type="OrthoDB" id="32929at2"/>
<proteinExistence type="inferred from homology"/>
<dbReference type="EMBL" id="BALG01000055">
    <property type="protein sequence ID" value="GAC41921.1"/>
    <property type="molecule type" value="Genomic_DNA"/>
</dbReference>
<protein>
    <recommendedName>
        <fullName evidence="5">CRISPR type III-B/RAMP module-associated protein Cmr5</fullName>
    </recommendedName>
</protein>
<evidence type="ECO:0000256" key="3">
    <source>
        <dbReference type="ARBA" id="ARBA00022490"/>
    </source>
</evidence>
<dbReference type="NCBIfam" id="TIGR01881">
    <property type="entry name" value="cas_Cmr5"/>
    <property type="match status" value="1"/>
</dbReference>
<evidence type="ECO:0000313" key="6">
    <source>
        <dbReference type="EMBL" id="GAC41921.1"/>
    </source>
</evidence>
<dbReference type="Proteomes" id="UP000029453">
    <property type="component" value="Unassembled WGS sequence"/>
</dbReference>
<evidence type="ECO:0000256" key="2">
    <source>
        <dbReference type="ARBA" id="ARBA00006161"/>
    </source>
</evidence>
<evidence type="ECO:0000256" key="1">
    <source>
        <dbReference type="ARBA" id="ARBA00004496"/>
    </source>
</evidence>
<sequence>MKSLDDSYAQAALDSVQRAADSGYGQAYGSLCHRFPAMVLLNGLRLTTAFYQAQTKDAHTQYIRDLGIAIGIQDWGKLPENSMEYRNATRSALRAAIWFKRYAEAILKVRNARESEQ</sequence>
<reference evidence="6 7" key="1">
    <citation type="submission" date="2012-10" db="EMBL/GenBank/DDBJ databases">
        <title>Draft Genome Sequence of Paenibacillus popilliae ATCC 14706T.</title>
        <authorList>
            <person name="Iiyama K."/>
            <person name="Mori K."/>
            <person name="Mon H."/>
            <person name="Chieda Y."/>
            <person name="Lee J.M."/>
            <person name="Kusakabe T."/>
            <person name="Tashiro K."/>
            <person name="Asano S."/>
            <person name="Yasunaga-Aoki C."/>
            <person name="Shimizu S."/>
        </authorList>
    </citation>
    <scope>NUCLEOTIDE SEQUENCE [LARGE SCALE GENOMIC DNA]</scope>
    <source>
        <strain evidence="6 7">ATCC 14706</strain>
    </source>
</reference>
<evidence type="ECO:0000313" key="7">
    <source>
        <dbReference type="Proteomes" id="UP000029453"/>
    </source>
</evidence>
<comment type="subcellular location">
    <subcellularLocation>
        <location evidence="1">Cytoplasm</location>
    </subcellularLocation>
</comment>
<keyword evidence="4" id="KW-0051">Antiviral defense</keyword>
<dbReference type="AlphaFoldDB" id="M9LNH4"/>
<dbReference type="InterPro" id="IPR023101">
    <property type="entry name" value="AF1862-like_dom_sf"/>
</dbReference>